<dbReference type="Pfam" id="PF07716">
    <property type="entry name" value="bZIP_2"/>
    <property type="match status" value="1"/>
</dbReference>
<evidence type="ECO:0000313" key="8">
    <source>
        <dbReference type="EMBL" id="ETV65795.1"/>
    </source>
</evidence>
<dbReference type="SUPFAM" id="SSF57959">
    <property type="entry name" value="Leucine zipper domain"/>
    <property type="match status" value="1"/>
</dbReference>
<organism evidence="8">
    <name type="scientific">Aphanomyces astaci</name>
    <name type="common">Crayfish plague agent</name>
    <dbReference type="NCBI Taxonomy" id="112090"/>
    <lineage>
        <taxon>Eukaryota</taxon>
        <taxon>Sar</taxon>
        <taxon>Stramenopiles</taxon>
        <taxon>Oomycota</taxon>
        <taxon>Saprolegniomycetes</taxon>
        <taxon>Saprolegniales</taxon>
        <taxon>Verrucalvaceae</taxon>
        <taxon>Aphanomyces</taxon>
    </lineage>
</organism>
<dbReference type="CDD" id="cd14686">
    <property type="entry name" value="bZIP"/>
    <property type="match status" value="1"/>
</dbReference>
<dbReference type="GeneID" id="20819536"/>
<sequence length="476" mass="52788">MSKAGPVKKATAVAAAIERGPEWRYFGSPEFEEEDAVPPSASVGSGGVATFLKPPKKIPRVRCMYCHVKISARSNSLRRHLRECTKCTDEARQYCVKVDKMNFPVEPSPPPPSVVDHNLDMPSAEMASLHPQDDTSHDPPHTPHENQDTEHIKATQRRLKNRLACRANRKRKKVIRETLKVQVTQLCRTNAALHQEIHALLGYALDDMHGCPSPNHLLRHHAAYDPTLMHQDNRRQQHQQYHHPSNHEALPVAPTEKGQNVATMSSAATSCPQSESPGDGGPVDSPRGFAPQTRMSLCEETAASFFRTFVGIPRDNEPATLSATSSATSSFYSRESCDVVGERATFCDAFVVGPHVSLESIWTTKAQLLDELRVVHDVVVVATKGDDSVVTVTIVEEGILRDVWALRALFNPTFVVTLQLHFAHSTPKVQLTWEIVCHCVIPTPHHHDPIPTPNVIPTNIPTARRMDVSLVKCDRL</sequence>
<evidence type="ECO:0000256" key="5">
    <source>
        <dbReference type="SAM" id="MobiDB-lite"/>
    </source>
</evidence>
<feature type="domain" description="BZIP" evidence="6">
    <location>
        <begin position="151"/>
        <end position="200"/>
    </location>
</feature>
<dbReference type="PROSITE" id="PS50217">
    <property type="entry name" value="BZIP"/>
    <property type="match status" value="1"/>
</dbReference>
<dbReference type="AlphaFoldDB" id="W4FE87"/>
<dbReference type="EMBL" id="KI913223">
    <property type="protein sequence ID" value="ETV65795.1"/>
    <property type="molecule type" value="Genomic_DNA"/>
</dbReference>
<dbReference type="Gene3D" id="1.20.5.170">
    <property type="match status" value="1"/>
</dbReference>
<dbReference type="GO" id="GO:0003700">
    <property type="term" value="F:DNA-binding transcription factor activity"/>
    <property type="evidence" value="ECO:0007669"/>
    <property type="project" value="InterPro"/>
</dbReference>
<evidence type="ECO:0000259" key="6">
    <source>
        <dbReference type="PROSITE" id="PS50217"/>
    </source>
</evidence>
<gene>
    <name evidence="8" type="ORF">H257_17540</name>
</gene>
<evidence type="ECO:0000256" key="3">
    <source>
        <dbReference type="ARBA" id="ARBA00022833"/>
    </source>
</evidence>
<evidence type="ECO:0000256" key="1">
    <source>
        <dbReference type="ARBA" id="ARBA00022723"/>
    </source>
</evidence>
<dbReference type="VEuPathDB" id="FungiDB:H257_17540"/>
<feature type="compositionally biased region" description="Basic and acidic residues" evidence="5">
    <location>
        <begin position="131"/>
        <end position="153"/>
    </location>
</feature>
<feature type="region of interest" description="Disordered" evidence="5">
    <location>
        <begin position="256"/>
        <end position="289"/>
    </location>
</feature>
<feature type="region of interest" description="Disordered" evidence="5">
    <location>
        <begin position="232"/>
        <end position="251"/>
    </location>
</feature>
<feature type="compositionally biased region" description="Polar residues" evidence="5">
    <location>
        <begin position="257"/>
        <end position="276"/>
    </location>
</feature>
<accession>W4FE87</accession>
<evidence type="ECO:0000256" key="2">
    <source>
        <dbReference type="ARBA" id="ARBA00022771"/>
    </source>
</evidence>
<dbReference type="InterPro" id="IPR004827">
    <property type="entry name" value="bZIP"/>
</dbReference>
<dbReference type="InterPro" id="IPR003656">
    <property type="entry name" value="Znf_BED"/>
</dbReference>
<dbReference type="GO" id="GO:0003677">
    <property type="term" value="F:DNA binding"/>
    <property type="evidence" value="ECO:0007669"/>
    <property type="project" value="InterPro"/>
</dbReference>
<evidence type="ECO:0000259" key="7">
    <source>
        <dbReference type="PROSITE" id="PS50808"/>
    </source>
</evidence>
<dbReference type="OrthoDB" id="59883at2759"/>
<keyword evidence="3" id="KW-0862">Zinc</keyword>
<keyword evidence="1" id="KW-0479">Metal-binding</keyword>
<name>W4FE87_APHAT</name>
<protein>
    <recommendedName>
        <fullName evidence="9">BZIP domain-containing protein</fullName>
    </recommendedName>
</protein>
<feature type="domain" description="BED-type" evidence="7">
    <location>
        <begin position="17"/>
        <end position="94"/>
    </location>
</feature>
<dbReference type="InterPro" id="IPR046347">
    <property type="entry name" value="bZIP_sf"/>
</dbReference>
<dbReference type="RefSeq" id="XP_009844658.1">
    <property type="nucleotide sequence ID" value="XM_009846356.1"/>
</dbReference>
<dbReference type="PROSITE" id="PS50808">
    <property type="entry name" value="ZF_BED"/>
    <property type="match status" value="1"/>
</dbReference>
<reference evidence="8" key="1">
    <citation type="submission" date="2013-12" db="EMBL/GenBank/DDBJ databases">
        <title>The Genome Sequence of Aphanomyces astaci APO3.</title>
        <authorList>
            <consortium name="The Broad Institute Genomics Platform"/>
            <person name="Russ C."/>
            <person name="Tyler B."/>
            <person name="van West P."/>
            <person name="Dieguez-Uribeondo J."/>
            <person name="Young S.K."/>
            <person name="Zeng Q."/>
            <person name="Gargeya S."/>
            <person name="Fitzgerald M."/>
            <person name="Abouelleil A."/>
            <person name="Alvarado L."/>
            <person name="Chapman S.B."/>
            <person name="Gainer-Dewar J."/>
            <person name="Goldberg J."/>
            <person name="Griggs A."/>
            <person name="Gujja S."/>
            <person name="Hansen M."/>
            <person name="Howarth C."/>
            <person name="Imamovic A."/>
            <person name="Ireland A."/>
            <person name="Larimer J."/>
            <person name="McCowan C."/>
            <person name="Murphy C."/>
            <person name="Pearson M."/>
            <person name="Poon T.W."/>
            <person name="Priest M."/>
            <person name="Roberts A."/>
            <person name="Saif S."/>
            <person name="Shea T."/>
            <person name="Sykes S."/>
            <person name="Wortman J."/>
            <person name="Nusbaum C."/>
            <person name="Birren B."/>
        </authorList>
    </citation>
    <scope>NUCLEOTIDE SEQUENCE [LARGE SCALE GENOMIC DNA]</scope>
    <source>
        <strain evidence="8">APO3</strain>
    </source>
</reference>
<keyword evidence="2 4" id="KW-0863">Zinc-finger</keyword>
<proteinExistence type="predicted"/>
<feature type="region of interest" description="Disordered" evidence="5">
    <location>
        <begin position="127"/>
        <end position="154"/>
    </location>
</feature>
<dbReference type="GO" id="GO:0008270">
    <property type="term" value="F:zinc ion binding"/>
    <property type="evidence" value="ECO:0007669"/>
    <property type="project" value="UniProtKB-KW"/>
</dbReference>
<evidence type="ECO:0000256" key="4">
    <source>
        <dbReference type="PROSITE-ProRule" id="PRU00027"/>
    </source>
</evidence>
<evidence type="ECO:0008006" key="9">
    <source>
        <dbReference type="Google" id="ProtNLM"/>
    </source>
</evidence>